<dbReference type="SUPFAM" id="SSF89550">
    <property type="entry name" value="PHP domain-like"/>
    <property type="match status" value="1"/>
</dbReference>
<protein>
    <submittedName>
        <fullName evidence="3">PHP domain-containing protein</fullName>
    </submittedName>
</protein>
<accession>A0A7C4JMU1</accession>
<dbReference type="SMART" id="SM00481">
    <property type="entry name" value="POLIIIAc"/>
    <property type="match status" value="1"/>
</dbReference>
<comment type="caution">
    <text evidence="3">The sequence shown here is derived from an EMBL/GenBank/DDBJ whole genome shotgun (WGS) entry which is preliminary data.</text>
</comment>
<evidence type="ECO:0000313" key="3">
    <source>
        <dbReference type="EMBL" id="HGQ74261.1"/>
    </source>
</evidence>
<sequence length="233" mass="26631">MLWVKADLHIHTNRSDGSPSPREAIHYAYYYRGLKIVSITDHDTFQGSIDAKKYVENLNGELLLVIGNEVRTDNGDVLVYCMEPIDTYRSIDKLLEKAHDNNCIVVPAHPFDKFRFGIGDLVYSYKWDAIEVWNPHASKGANRKALEAAKKLDIAGLSCSDAHILEAIGTAYTEIYVDNLDFESFRKALEKKLVKPYFGTWNFRVLVKHTVHAVRTILANRCRKHNVDFETDT</sequence>
<dbReference type="GO" id="GO:0004534">
    <property type="term" value="F:5'-3' RNA exonuclease activity"/>
    <property type="evidence" value="ECO:0007669"/>
    <property type="project" value="TreeGrafter"/>
</dbReference>
<dbReference type="EMBL" id="DTBP01000029">
    <property type="protein sequence ID" value="HGQ74261.1"/>
    <property type="molecule type" value="Genomic_DNA"/>
</dbReference>
<dbReference type="Pfam" id="PF13263">
    <property type="entry name" value="PHP_C"/>
    <property type="match status" value="1"/>
</dbReference>
<dbReference type="EMBL" id="DTBE01000065">
    <property type="protein sequence ID" value="HGQ59570.1"/>
    <property type="molecule type" value="Genomic_DNA"/>
</dbReference>
<name>A0A7C4JMU1_STAMA</name>
<dbReference type="GO" id="GO:0035312">
    <property type="term" value="F:5'-3' DNA exonuclease activity"/>
    <property type="evidence" value="ECO:0007669"/>
    <property type="project" value="TreeGrafter"/>
</dbReference>
<dbReference type="AlphaFoldDB" id="A0A7C4JMU1"/>
<dbReference type="PANTHER" id="PTHR42924:SF3">
    <property type="entry name" value="POLYMERASE_HISTIDINOL PHOSPHATASE N-TERMINAL DOMAIN-CONTAINING PROTEIN"/>
    <property type="match status" value="1"/>
</dbReference>
<evidence type="ECO:0000313" key="2">
    <source>
        <dbReference type="EMBL" id="HGQ59570.1"/>
    </source>
</evidence>
<dbReference type="Gene3D" id="3.20.20.140">
    <property type="entry name" value="Metal-dependent hydrolases"/>
    <property type="match status" value="1"/>
</dbReference>
<dbReference type="InterPro" id="IPR016195">
    <property type="entry name" value="Pol/histidinol_Pase-like"/>
</dbReference>
<evidence type="ECO:0000259" key="1">
    <source>
        <dbReference type="SMART" id="SM00481"/>
    </source>
</evidence>
<dbReference type="InterPro" id="IPR003141">
    <property type="entry name" value="Pol/His_phosphatase_N"/>
</dbReference>
<organism evidence="3">
    <name type="scientific">Staphylothermus marinus</name>
    <dbReference type="NCBI Taxonomy" id="2280"/>
    <lineage>
        <taxon>Archaea</taxon>
        <taxon>Thermoproteota</taxon>
        <taxon>Thermoprotei</taxon>
        <taxon>Desulfurococcales</taxon>
        <taxon>Desulfurococcaceae</taxon>
        <taxon>Staphylothermus</taxon>
    </lineage>
</organism>
<dbReference type="InterPro" id="IPR052018">
    <property type="entry name" value="PHP_domain"/>
</dbReference>
<proteinExistence type="predicted"/>
<dbReference type="PANTHER" id="PTHR42924">
    <property type="entry name" value="EXONUCLEASE"/>
    <property type="match status" value="1"/>
</dbReference>
<gene>
    <name evidence="2" type="ORF">ENU09_02490</name>
    <name evidence="3" type="ORF">ENU20_04205</name>
</gene>
<dbReference type="CDD" id="cd07432">
    <property type="entry name" value="PHP_HisPPase"/>
    <property type="match status" value="1"/>
</dbReference>
<feature type="domain" description="Polymerase/histidinol phosphatase N-terminal" evidence="1">
    <location>
        <begin position="6"/>
        <end position="74"/>
    </location>
</feature>
<reference evidence="3" key="1">
    <citation type="journal article" date="2020" name="mSystems">
        <title>Genome- and Community-Level Interaction Insights into Carbon Utilization and Element Cycling Functions of Hydrothermarchaeota in Hydrothermal Sediment.</title>
        <authorList>
            <person name="Zhou Z."/>
            <person name="Liu Y."/>
            <person name="Xu W."/>
            <person name="Pan J."/>
            <person name="Luo Z.H."/>
            <person name="Li M."/>
        </authorList>
    </citation>
    <scope>NUCLEOTIDE SEQUENCE [LARGE SCALE GENOMIC DNA]</scope>
    <source>
        <strain evidence="2">SpSt-638</strain>
        <strain evidence="3">SpSt-648</strain>
    </source>
</reference>